<evidence type="ECO:0000313" key="5">
    <source>
        <dbReference type="EMBL" id="KAL2278256.1"/>
    </source>
</evidence>
<dbReference type="SMART" id="SM01328">
    <property type="entry name" value="zf-3CxxC"/>
    <property type="match status" value="1"/>
</dbReference>
<protein>
    <recommendedName>
        <fullName evidence="4">3CxxC-type domain-containing protein</fullName>
    </recommendedName>
</protein>
<name>A0ABR4E731_9PEZI</name>
<keyword evidence="1" id="KW-0479">Metal-binding</keyword>
<evidence type="ECO:0000259" key="4">
    <source>
        <dbReference type="SMART" id="SM01328"/>
    </source>
</evidence>
<keyword evidence="3" id="KW-0862">Zinc</keyword>
<reference evidence="5 6" key="1">
    <citation type="submission" date="2024-03" db="EMBL/GenBank/DDBJ databases">
        <title>A high-quality draft genome sequence of Diaporthe vaccinii, a causative agent of upright dieback and viscid rot disease in cranberry plants.</title>
        <authorList>
            <person name="Sarrasin M."/>
            <person name="Lang B.F."/>
            <person name="Burger G."/>
        </authorList>
    </citation>
    <scope>NUCLEOTIDE SEQUENCE [LARGE SCALE GENOMIC DNA]</scope>
    <source>
        <strain evidence="5 6">IS7</strain>
    </source>
</reference>
<gene>
    <name evidence="5" type="ORF">FJTKL_14531</name>
</gene>
<feature type="domain" description="3CxxC-type" evidence="4">
    <location>
        <begin position="53"/>
        <end position="154"/>
    </location>
</feature>
<proteinExistence type="predicted"/>
<dbReference type="Pfam" id="PF13695">
    <property type="entry name" value="Zn_ribbon_3CxxC"/>
    <property type="match status" value="1"/>
</dbReference>
<sequence>MTRKKRPEKPGKTYCVFPSLHNDVATLLEADDLYFGFRDDDDPTGAIKEYDTNIMGRFVCRNVACSCRGWYSMKIAITIRMYPGADYNARVYKQRCRRCNALGDLFLEHGGSYAERVAYRIKKWCGVEMEPSTYIVKKTKGPHEEDLCEGCKAGHCREGGF</sequence>
<accession>A0ABR4E731</accession>
<organism evidence="5 6">
    <name type="scientific">Diaporthe vaccinii</name>
    <dbReference type="NCBI Taxonomy" id="105482"/>
    <lineage>
        <taxon>Eukaryota</taxon>
        <taxon>Fungi</taxon>
        <taxon>Dikarya</taxon>
        <taxon>Ascomycota</taxon>
        <taxon>Pezizomycotina</taxon>
        <taxon>Sordariomycetes</taxon>
        <taxon>Sordariomycetidae</taxon>
        <taxon>Diaporthales</taxon>
        <taxon>Diaporthaceae</taxon>
        <taxon>Diaporthe</taxon>
        <taxon>Diaporthe eres species complex</taxon>
    </lineage>
</organism>
<keyword evidence="2" id="KW-0863">Zinc-finger</keyword>
<evidence type="ECO:0000256" key="3">
    <source>
        <dbReference type="ARBA" id="ARBA00022833"/>
    </source>
</evidence>
<evidence type="ECO:0000256" key="2">
    <source>
        <dbReference type="ARBA" id="ARBA00022771"/>
    </source>
</evidence>
<dbReference type="Proteomes" id="UP001600888">
    <property type="component" value="Unassembled WGS sequence"/>
</dbReference>
<evidence type="ECO:0000313" key="6">
    <source>
        <dbReference type="Proteomes" id="UP001600888"/>
    </source>
</evidence>
<keyword evidence="6" id="KW-1185">Reference proteome</keyword>
<dbReference type="EMBL" id="JBAWTH010000088">
    <property type="protein sequence ID" value="KAL2278256.1"/>
    <property type="molecule type" value="Genomic_DNA"/>
</dbReference>
<dbReference type="InterPro" id="IPR027377">
    <property type="entry name" value="ZAR1/RTP1-5-like_Znf-3CxxC"/>
</dbReference>
<comment type="caution">
    <text evidence="5">The sequence shown here is derived from an EMBL/GenBank/DDBJ whole genome shotgun (WGS) entry which is preliminary data.</text>
</comment>
<evidence type="ECO:0000256" key="1">
    <source>
        <dbReference type="ARBA" id="ARBA00022723"/>
    </source>
</evidence>
<dbReference type="EMBL" id="JBAWTH010000088">
    <property type="protein sequence ID" value="KAL2278257.1"/>
    <property type="molecule type" value="Genomic_DNA"/>
</dbReference>